<comment type="caution">
    <text evidence="2">The sequence shown here is derived from an EMBL/GenBank/DDBJ whole genome shotgun (WGS) entry which is preliminary data.</text>
</comment>
<accession>A0ABP7C764</accession>
<reference evidence="3" key="1">
    <citation type="journal article" date="2019" name="Int. J. Syst. Evol. Microbiol.">
        <title>The Global Catalogue of Microorganisms (GCM) 10K type strain sequencing project: providing services to taxonomists for standard genome sequencing and annotation.</title>
        <authorList>
            <consortium name="The Broad Institute Genomics Platform"/>
            <consortium name="The Broad Institute Genome Sequencing Center for Infectious Disease"/>
            <person name="Wu L."/>
            <person name="Ma J."/>
        </authorList>
    </citation>
    <scope>NUCLEOTIDE SEQUENCE [LARGE SCALE GENOMIC DNA]</scope>
    <source>
        <strain evidence="3">JCM 16904</strain>
    </source>
</reference>
<dbReference type="Gene3D" id="2.130.10.10">
    <property type="entry name" value="YVTN repeat-like/Quinoprotein amine dehydrogenase"/>
    <property type="match status" value="2"/>
</dbReference>
<dbReference type="InterPro" id="IPR015943">
    <property type="entry name" value="WD40/YVTN_repeat-like_dom_sf"/>
</dbReference>
<dbReference type="NCBIfam" id="NF045728">
    <property type="entry name" value="glycosyl_F510_1955"/>
    <property type="match status" value="1"/>
</dbReference>
<dbReference type="InterPro" id="IPR054817">
    <property type="entry name" value="Glycosyl_F510_1955-like"/>
</dbReference>
<name>A0ABP7C764_9ACTN</name>
<feature type="chain" id="PRO_5046257663" description="Exo-alpha-sialidase" evidence="1">
    <location>
        <begin position="28"/>
        <end position="296"/>
    </location>
</feature>
<evidence type="ECO:0000256" key="1">
    <source>
        <dbReference type="SAM" id="SignalP"/>
    </source>
</evidence>
<dbReference type="RefSeq" id="WP_344883602.1">
    <property type="nucleotide sequence ID" value="NZ_BAAAZP010000098.1"/>
</dbReference>
<dbReference type="CDD" id="cd15482">
    <property type="entry name" value="Sialidase_non-viral"/>
    <property type="match status" value="1"/>
</dbReference>
<gene>
    <name evidence="2" type="ORF">GCM10022224_053160</name>
</gene>
<dbReference type="Proteomes" id="UP001500902">
    <property type="component" value="Unassembled WGS sequence"/>
</dbReference>
<evidence type="ECO:0000313" key="2">
    <source>
        <dbReference type="EMBL" id="GAA3682164.1"/>
    </source>
</evidence>
<protein>
    <recommendedName>
        <fullName evidence="4">Exo-alpha-sialidase</fullName>
    </recommendedName>
</protein>
<dbReference type="PROSITE" id="PS51257">
    <property type="entry name" value="PROKAR_LIPOPROTEIN"/>
    <property type="match status" value="1"/>
</dbReference>
<dbReference type="EMBL" id="BAAAZP010000098">
    <property type="protein sequence ID" value="GAA3682164.1"/>
    <property type="molecule type" value="Genomic_DNA"/>
</dbReference>
<evidence type="ECO:0000313" key="3">
    <source>
        <dbReference type="Proteomes" id="UP001500902"/>
    </source>
</evidence>
<proteinExistence type="predicted"/>
<keyword evidence="1" id="KW-0732">Signal</keyword>
<feature type="signal peptide" evidence="1">
    <location>
        <begin position="1"/>
        <end position="27"/>
    </location>
</feature>
<organism evidence="2 3">
    <name type="scientific">Nonomuraea antimicrobica</name>
    <dbReference type="NCBI Taxonomy" id="561173"/>
    <lineage>
        <taxon>Bacteria</taxon>
        <taxon>Bacillati</taxon>
        <taxon>Actinomycetota</taxon>
        <taxon>Actinomycetes</taxon>
        <taxon>Streptosporangiales</taxon>
        <taxon>Streptosporangiaceae</taxon>
        <taxon>Nonomuraea</taxon>
    </lineage>
</organism>
<dbReference type="SUPFAM" id="SSF110296">
    <property type="entry name" value="Oligoxyloglucan reducing end-specific cellobiohydrolase"/>
    <property type="match status" value="1"/>
</dbReference>
<sequence length="296" mass="30346">MKRAGHRLRAGSVGVVLGLTLAGCGPAAQPQDVAGPGPGIGHVHGVGLDPADGALYVAGHYGLFKVTSPTTAVRVAGRDQDHMGFTVAGPKTFLASGHPSAEDVSPRRPPHLGLIRSADSGRTWKTLSEDGTADFHSIQPAGDNLYAYDSQTSRVWRSLDGGATWTQGTEEQVLDLGADAGQPSRVYATTPGGLKVSEDGGINYADVAKAPLLTHVDVLPGDVLPGDALVGADADGRIHTSQDSGRTWSAAGRLPGRAAAFTAVDSRRLLAALEDGTVLDSEDGGATFTPAFSPAN</sequence>
<evidence type="ECO:0008006" key="4">
    <source>
        <dbReference type="Google" id="ProtNLM"/>
    </source>
</evidence>
<keyword evidence="3" id="KW-1185">Reference proteome</keyword>